<reference evidence="2" key="1">
    <citation type="journal article" date="2019" name="PLoS Negl. Trop. Dis.">
        <title>Revisiting the worldwide diversity of Leptospira species in the environment.</title>
        <authorList>
            <person name="Vincent A.T."/>
            <person name="Schiettekatte O."/>
            <person name="Bourhy P."/>
            <person name="Veyrier F.J."/>
            <person name="Picardeau M."/>
        </authorList>
    </citation>
    <scope>NUCLEOTIDE SEQUENCE [LARGE SCALE GENOMIC DNA]</scope>
    <source>
        <strain evidence="2">201800301</strain>
    </source>
</reference>
<proteinExistence type="predicted"/>
<feature type="chain" id="PRO_5020944436" description="TIGR04454 family lipoprotein" evidence="1">
    <location>
        <begin position="23"/>
        <end position="76"/>
    </location>
</feature>
<comment type="caution">
    <text evidence="2">The sequence shown here is derived from an EMBL/GenBank/DDBJ whole genome shotgun (WGS) entry which is preliminary data.</text>
</comment>
<dbReference type="RefSeq" id="WP_135772403.1">
    <property type="nucleotide sequence ID" value="NZ_RQEY01000001.1"/>
</dbReference>
<dbReference type="EMBL" id="RQEY01000001">
    <property type="protein sequence ID" value="TGK44663.1"/>
    <property type="molecule type" value="Genomic_DNA"/>
</dbReference>
<accession>A0A4R9HDD0</accession>
<evidence type="ECO:0000313" key="2">
    <source>
        <dbReference type="EMBL" id="TGK44663.1"/>
    </source>
</evidence>
<sequence>MKRIYLLLGIFLSIACALVGDAEESKTRQELRKDDLTRDAYLAVCAKLDDPGDPQNLSAIVCTAIVCDQFDCDLGF</sequence>
<gene>
    <name evidence="2" type="ORF">EHO65_01075</name>
</gene>
<evidence type="ECO:0000313" key="3">
    <source>
        <dbReference type="Proteomes" id="UP000298097"/>
    </source>
</evidence>
<feature type="signal peptide" evidence="1">
    <location>
        <begin position="1"/>
        <end position="22"/>
    </location>
</feature>
<dbReference type="Proteomes" id="UP000298097">
    <property type="component" value="Unassembled WGS sequence"/>
</dbReference>
<dbReference type="PROSITE" id="PS51257">
    <property type="entry name" value="PROKAR_LIPOPROTEIN"/>
    <property type="match status" value="1"/>
</dbReference>
<organism evidence="2 3">
    <name type="scientific">Leptospira andrefontaineae</name>
    <dbReference type="NCBI Taxonomy" id="2484976"/>
    <lineage>
        <taxon>Bacteria</taxon>
        <taxon>Pseudomonadati</taxon>
        <taxon>Spirochaetota</taxon>
        <taxon>Spirochaetia</taxon>
        <taxon>Leptospirales</taxon>
        <taxon>Leptospiraceae</taxon>
        <taxon>Leptospira</taxon>
    </lineage>
</organism>
<evidence type="ECO:0000256" key="1">
    <source>
        <dbReference type="SAM" id="SignalP"/>
    </source>
</evidence>
<protein>
    <recommendedName>
        <fullName evidence="4">TIGR04454 family lipoprotein</fullName>
    </recommendedName>
</protein>
<name>A0A4R9HDD0_9LEPT</name>
<dbReference type="OrthoDB" id="9901603at2"/>
<dbReference type="AlphaFoldDB" id="A0A4R9HDD0"/>
<evidence type="ECO:0008006" key="4">
    <source>
        <dbReference type="Google" id="ProtNLM"/>
    </source>
</evidence>
<keyword evidence="1" id="KW-0732">Signal</keyword>
<keyword evidence="3" id="KW-1185">Reference proteome</keyword>